<keyword evidence="1" id="KW-0732">Signal</keyword>
<sequence length="195" mass="21545">MPCIPMLRAVACAVLASGLCGAPGGEARADPDEIPKAAAEAAELSRALTFVMPKYRRDTQIEGCTLRSQRTTAPGSCHWAGAWHWTYRVVDLRAVSEVDHRVSRYGPYIAFGSAWQPAERSYREHVISSGKYCDGTTREPSPFSIFGVYLPVGPDPELAQSIARYIERHCRLDWWDTNESLAGDLLPPAREPVPD</sequence>
<proteinExistence type="predicted"/>
<protein>
    <submittedName>
        <fullName evidence="2">Uncharacterized protein</fullName>
    </submittedName>
</protein>
<feature type="signal peptide" evidence="1">
    <location>
        <begin position="1"/>
        <end position="22"/>
    </location>
</feature>
<evidence type="ECO:0000313" key="2">
    <source>
        <dbReference type="EMBL" id="PYE85646.1"/>
    </source>
</evidence>
<organism evidence="2 3">
    <name type="scientific">Pseudoroseicyclus aestuarii</name>
    <dbReference type="NCBI Taxonomy" id="1795041"/>
    <lineage>
        <taxon>Bacteria</taxon>
        <taxon>Pseudomonadati</taxon>
        <taxon>Pseudomonadota</taxon>
        <taxon>Alphaproteobacteria</taxon>
        <taxon>Rhodobacterales</taxon>
        <taxon>Paracoccaceae</taxon>
        <taxon>Pseudoroseicyclus</taxon>
    </lineage>
</organism>
<keyword evidence="3" id="KW-1185">Reference proteome</keyword>
<evidence type="ECO:0000313" key="3">
    <source>
        <dbReference type="Proteomes" id="UP000248311"/>
    </source>
</evidence>
<feature type="chain" id="PRO_5016370268" evidence="1">
    <location>
        <begin position="23"/>
        <end position="195"/>
    </location>
</feature>
<name>A0A318SZ16_9RHOB</name>
<evidence type="ECO:0000256" key="1">
    <source>
        <dbReference type="SAM" id="SignalP"/>
    </source>
</evidence>
<reference evidence="2 3" key="1">
    <citation type="submission" date="2018-06" db="EMBL/GenBank/DDBJ databases">
        <title>Genomic Encyclopedia of Type Strains, Phase III (KMG-III): the genomes of soil and plant-associated and newly described type strains.</title>
        <authorList>
            <person name="Whitman W."/>
        </authorList>
    </citation>
    <scope>NUCLEOTIDE SEQUENCE [LARGE SCALE GENOMIC DNA]</scope>
    <source>
        <strain evidence="2 3">CECT 9025</strain>
    </source>
</reference>
<comment type="caution">
    <text evidence="2">The sequence shown here is derived from an EMBL/GenBank/DDBJ whole genome shotgun (WGS) entry which is preliminary data.</text>
</comment>
<gene>
    <name evidence="2" type="ORF">DFP88_101315</name>
</gene>
<accession>A0A318SZ16</accession>
<dbReference type="EMBL" id="QJTE01000001">
    <property type="protein sequence ID" value="PYE85646.1"/>
    <property type="molecule type" value="Genomic_DNA"/>
</dbReference>
<dbReference type="AlphaFoldDB" id="A0A318SZ16"/>
<dbReference type="Proteomes" id="UP000248311">
    <property type="component" value="Unassembled WGS sequence"/>
</dbReference>